<evidence type="ECO:0000256" key="7">
    <source>
        <dbReference type="ARBA" id="ARBA00023136"/>
    </source>
</evidence>
<evidence type="ECO:0000259" key="9">
    <source>
        <dbReference type="PROSITE" id="PS50035"/>
    </source>
</evidence>
<dbReference type="SMART" id="SM00155">
    <property type="entry name" value="PLDc"/>
    <property type="match status" value="2"/>
</dbReference>
<dbReference type="PROSITE" id="PS50035">
    <property type="entry name" value="PLD"/>
    <property type="match status" value="2"/>
</dbReference>
<proteinExistence type="predicted"/>
<evidence type="ECO:0000256" key="1">
    <source>
        <dbReference type="ARBA" id="ARBA00004236"/>
    </source>
</evidence>
<evidence type="ECO:0000256" key="5">
    <source>
        <dbReference type="ARBA" id="ARBA00022737"/>
    </source>
</evidence>
<evidence type="ECO:0000256" key="3">
    <source>
        <dbReference type="ARBA" id="ARBA00022679"/>
    </source>
</evidence>
<keyword evidence="2" id="KW-1003">Cell membrane</keyword>
<dbReference type="Proteomes" id="UP000198284">
    <property type="component" value="Unassembled WGS sequence"/>
</dbReference>
<dbReference type="SUPFAM" id="SSF56024">
    <property type="entry name" value="Phospholipase D/nuclease"/>
    <property type="match status" value="2"/>
</dbReference>
<dbReference type="InterPro" id="IPR025202">
    <property type="entry name" value="PLD-like_dom"/>
</dbReference>
<dbReference type="EMBL" id="FZOT01000005">
    <property type="protein sequence ID" value="SNS70290.1"/>
    <property type="molecule type" value="Genomic_DNA"/>
</dbReference>
<evidence type="ECO:0000256" key="4">
    <source>
        <dbReference type="ARBA" id="ARBA00022692"/>
    </source>
</evidence>
<dbReference type="CDD" id="cd09159">
    <property type="entry name" value="PLDc_ybhO_like_2"/>
    <property type="match status" value="1"/>
</dbReference>
<dbReference type="CDD" id="cd09110">
    <property type="entry name" value="PLDc_CLS_1"/>
    <property type="match status" value="1"/>
</dbReference>
<keyword evidence="3" id="KW-0808">Transferase</keyword>
<dbReference type="NCBIfam" id="TIGR04265">
    <property type="entry name" value="bac_cardiolipin"/>
    <property type="match status" value="1"/>
</dbReference>
<sequence>MKRFFQIAVAVVLTLGLALVVANFMTGEKKIEVQVHHLYDVRDPQYLRSMGVLLGPSIMRGNQVRHFENGKEIFPAMLEAIRSARKTITFETYIYWSGEVGRAFADALKERAAAGVKVHVLLDWVGSAKMDEAMLEEMKRAGVEVERYHKPTWDTLTRLNNRTHRKLLIIDGRIGFTGGVGIADQWDGNAQDPQHWRDSHFRVEGPVAATFQAVFLDNWTKATGKVLHGDDYLPLVPNTGDVAAQMFSSSPTGGSESMHLMYLLSIASSSQSILLANSYFVPDDLAVGALVEAAKRGVKIRIITPGEHIDTEVVRRASRARWGALLRAGIEIHEYQPTMYHCKIMIVDGFLVSTGSTNFDPRSFRLNDEANLNIYDEAFARQMTQVFDEDLKRSKRITLQAWENRPLLERAAEHVLSLFGGQL</sequence>
<dbReference type="AlphaFoldDB" id="A0A239GME2"/>
<dbReference type="Gene3D" id="3.30.870.10">
    <property type="entry name" value="Endonuclease Chain A"/>
    <property type="match status" value="2"/>
</dbReference>
<dbReference type="PANTHER" id="PTHR21248:SF22">
    <property type="entry name" value="PHOSPHOLIPASE D"/>
    <property type="match status" value="1"/>
</dbReference>
<protein>
    <recommendedName>
        <fullName evidence="8">Cardiolipin synthase</fullName>
        <ecNumber evidence="8">2.7.8.-</ecNumber>
    </recommendedName>
</protein>
<evidence type="ECO:0000313" key="10">
    <source>
        <dbReference type="EMBL" id="SNS70290.1"/>
    </source>
</evidence>
<keyword evidence="6" id="KW-1133">Transmembrane helix</keyword>
<name>A0A239GME2_9BURK</name>
<feature type="domain" description="PLD phosphodiesterase" evidence="9">
    <location>
        <begin position="336"/>
        <end position="363"/>
    </location>
</feature>
<keyword evidence="4" id="KW-0812">Transmembrane</keyword>
<evidence type="ECO:0000256" key="6">
    <source>
        <dbReference type="ARBA" id="ARBA00022989"/>
    </source>
</evidence>
<dbReference type="GO" id="GO:0032049">
    <property type="term" value="P:cardiolipin biosynthetic process"/>
    <property type="evidence" value="ECO:0007669"/>
    <property type="project" value="UniProtKB-UniRule"/>
</dbReference>
<accession>A0A239GME2</accession>
<evidence type="ECO:0000256" key="2">
    <source>
        <dbReference type="ARBA" id="ARBA00022475"/>
    </source>
</evidence>
<dbReference type="OrthoDB" id="9762009at2"/>
<evidence type="ECO:0000256" key="8">
    <source>
        <dbReference type="NCBIfam" id="TIGR04265"/>
    </source>
</evidence>
<gene>
    <name evidence="10" type="ORF">SAMN06265795_105102</name>
</gene>
<dbReference type="RefSeq" id="WP_089399376.1">
    <property type="nucleotide sequence ID" value="NZ_FZOT01000005.1"/>
</dbReference>
<dbReference type="Pfam" id="PF13091">
    <property type="entry name" value="PLDc_2"/>
    <property type="match status" value="2"/>
</dbReference>
<dbReference type="InterPro" id="IPR001736">
    <property type="entry name" value="PLipase_D/transphosphatidylase"/>
</dbReference>
<reference evidence="10 11" key="1">
    <citation type="submission" date="2017-06" db="EMBL/GenBank/DDBJ databases">
        <authorList>
            <person name="Kim H.J."/>
            <person name="Triplett B.A."/>
        </authorList>
    </citation>
    <scope>NUCLEOTIDE SEQUENCE [LARGE SCALE GENOMIC DNA]</scope>
    <source>
        <strain evidence="10 11">U15</strain>
    </source>
</reference>
<keyword evidence="7" id="KW-0472">Membrane</keyword>
<dbReference type="InterPro" id="IPR022924">
    <property type="entry name" value="Cardiolipin_synthase"/>
</dbReference>
<comment type="subcellular location">
    <subcellularLocation>
        <location evidence="1">Cell membrane</location>
    </subcellularLocation>
</comment>
<dbReference type="GO" id="GO:0008808">
    <property type="term" value="F:cardiolipin synthase activity"/>
    <property type="evidence" value="ECO:0007669"/>
    <property type="project" value="UniProtKB-UniRule"/>
</dbReference>
<dbReference type="EC" id="2.7.8.-" evidence="8"/>
<dbReference type="PANTHER" id="PTHR21248">
    <property type="entry name" value="CARDIOLIPIN SYNTHASE"/>
    <property type="match status" value="1"/>
</dbReference>
<keyword evidence="5" id="KW-0677">Repeat</keyword>
<evidence type="ECO:0000313" key="11">
    <source>
        <dbReference type="Proteomes" id="UP000198284"/>
    </source>
</evidence>
<keyword evidence="11" id="KW-1185">Reference proteome</keyword>
<organism evidence="10 11">
    <name type="scientific">Noviherbaspirillum humi</name>
    <dbReference type="NCBI Taxonomy" id="1688639"/>
    <lineage>
        <taxon>Bacteria</taxon>
        <taxon>Pseudomonadati</taxon>
        <taxon>Pseudomonadota</taxon>
        <taxon>Betaproteobacteria</taxon>
        <taxon>Burkholderiales</taxon>
        <taxon>Oxalobacteraceae</taxon>
        <taxon>Noviherbaspirillum</taxon>
    </lineage>
</organism>
<feature type="domain" description="PLD phosphodiesterase" evidence="9">
    <location>
        <begin position="159"/>
        <end position="186"/>
    </location>
</feature>
<dbReference type="GO" id="GO:0005886">
    <property type="term" value="C:plasma membrane"/>
    <property type="evidence" value="ECO:0007669"/>
    <property type="project" value="UniProtKB-SubCell"/>
</dbReference>